<dbReference type="EMBL" id="LLXI01000021">
    <property type="protein sequence ID" value="PKY38242.1"/>
    <property type="molecule type" value="Genomic_DNA"/>
</dbReference>
<keyword evidence="2" id="KW-1185">Reference proteome</keyword>
<gene>
    <name evidence="1" type="ORF">RhiirA4_451200</name>
</gene>
<sequence length="162" mass="19324">MDEYLKYFEKSPKYWSLEDFDSWSLNNIERPTGFILGEGNFSWPLWFALDEEGFLLAVSWISGLPWYSPGRYWLTLGEVSIPGRYWLALGEGEFFLAVKMNQLWKTPNVLKRNNEHESEEKNIKNEERILALEERRLNLREWAAKIRLLELHNIQFENVFSS</sequence>
<evidence type="ECO:0000313" key="2">
    <source>
        <dbReference type="Proteomes" id="UP000234323"/>
    </source>
</evidence>
<protein>
    <submittedName>
        <fullName evidence="1">Uncharacterized protein</fullName>
    </submittedName>
</protein>
<proteinExistence type="predicted"/>
<reference evidence="1 2" key="1">
    <citation type="submission" date="2015-10" db="EMBL/GenBank/DDBJ databases">
        <title>Genome analyses suggest a sexual origin of heterokaryosis in a supposedly ancient asexual fungus.</title>
        <authorList>
            <person name="Ropars J."/>
            <person name="Sedzielewska K."/>
            <person name="Noel J."/>
            <person name="Charron P."/>
            <person name="Farinelli L."/>
            <person name="Marton T."/>
            <person name="Kruger M."/>
            <person name="Pelin A."/>
            <person name="Brachmann A."/>
            <person name="Corradi N."/>
        </authorList>
    </citation>
    <scope>NUCLEOTIDE SEQUENCE [LARGE SCALE GENOMIC DNA]</scope>
    <source>
        <strain evidence="1 2">A4</strain>
    </source>
</reference>
<dbReference type="OrthoDB" id="10505752at2759"/>
<dbReference type="VEuPathDB" id="FungiDB:RhiirA1_494787"/>
<dbReference type="Proteomes" id="UP000234323">
    <property type="component" value="Unassembled WGS sequence"/>
</dbReference>
<dbReference type="VEuPathDB" id="FungiDB:RhiirFUN_025919"/>
<evidence type="ECO:0000313" key="1">
    <source>
        <dbReference type="EMBL" id="PKY38242.1"/>
    </source>
</evidence>
<organism evidence="1 2">
    <name type="scientific">Rhizophagus irregularis</name>
    <dbReference type="NCBI Taxonomy" id="588596"/>
    <lineage>
        <taxon>Eukaryota</taxon>
        <taxon>Fungi</taxon>
        <taxon>Fungi incertae sedis</taxon>
        <taxon>Mucoromycota</taxon>
        <taxon>Glomeromycotina</taxon>
        <taxon>Glomeromycetes</taxon>
        <taxon>Glomerales</taxon>
        <taxon>Glomeraceae</taxon>
        <taxon>Rhizophagus</taxon>
    </lineage>
</organism>
<accession>A0A2I1FV29</accession>
<comment type="caution">
    <text evidence="1">The sequence shown here is derived from an EMBL/GenBank/DDBJ whole genome shotgun (WGS) entry which is preliminary data.</text>
</comment>
<name>A0A2I1FV29_9GLOM</name>
<dbReference type="AlphaFoldDB" id="A0A2I1FV29"/>